<name>A0A212FEL0_DANPL</name>
<dbReference type="EMBL" id="AGBW02008930">
    <property type="protein sequence ID" value="OWR52153.1"/>
    <property type="molecule type" value="Genomic_DNA"/>
</dbReference>
<organism evidence="2 3">
    <name type="scientific">Danaus plexippus plexippus</name>
    <dbReference type="NCBI Taxonomy" id="278856"/>
    <lineage>
        <taxon>Eukaryota</taxon>
        <taxon>Metazoa</taxon>
        <taxon>Ecdysozoa</taxon>
        <taxon>Arthropoda</taxon>
        <taxon>Hexapoda</taxon>
        <taxon>Insecta</taxon>
        <taxon>Pterygota</taxon>
        <taxon>Neoptera</taxon>
        <taxon>Endopterygota</taxon>
        <taxon>Lepidoptera</taxon>
        <taxon>Glossata</taxon>
        <taxon>Ditrysia</taxon>
        <taxon>Papilionoidea</taxon>
        <taxon>Nymphalidae</taxon>
        <taxon>Danainae</taxon>
        <taxon>Danaini</taxon>
        <taxon>Danaina</taxon>
        <taxon>Danaus</taxon>
        <taxon>Danaus</taxon>
    </lineage>
</organism>
<dbReference type="Proteomes" id="UP000007151">
    <property type="component" value="Unassembled WGS sequence"/>
</dbReference>
<evidence type="ECO:0000313" key="3">
    <source>
        <dbReference type="Proteomes" id="UP000007151"/>
    </source>
</evidence>
<accession>A0A212FEL0</accession>
<dbReference type="AlphaFoldDB" id="A0A212FEL0"/>
<feature type="region of interest" description="Disordered" evidence="1">
    <location>
        <begin position="1"/>
        <end position="33"/>
    </location>
</feature>
<dbReference type="InParanoid" id="A0A212FEL0"/>
<dbReference type="KEGG" id="dpl:KGM_205706"/>
<comment type="caution">
    <text evidence="2">The sequence shown here is derived from an EMBL/GenBank/DDBJ whole genome shotgun (WGS) entry which is preliminary data.</text>
</comment>
<evidence type="ECO:0000313" key="2">
    <source>
        <dbReference type="EMBL" id="OWR52153.1"/>
    </source>
</evidence>
<reference evidence="2 3" key="1">
    <citation type="journal article" date="2011" name="Cell">
        <title>The monarch butterfly genome yields insights into long-distance migration.</title>
        <authorList>
            <person name="Zhan S."/>
            <person name="Merlin C."/>
            <person name="Boore J.L."/>
            <person name="Reppert S.M."/>
        </authorList>
    </citation>
    <scope>NUCLEOTIDE SEQUENCE [LARGE SCALE GENOMIC DNA]</scope>
    <source>
        <strain evidence="2">F-2</strain>
    </source>
</reference>
<protein>
    <submittedName>
        <fullName evidence="2">Uncharacterized protein</fullName>
    </submittedName>
</protein>
<evidence type="ECO:0000256" key="1">
    <source>
        <dbReference type="SAM" id="MobiDB-lite"/>
    </source>
</evidence>
<sequence>MAHESASGAEGSPQHTPSPPHASRLPDAIHHQIMQVPPRHITHTHTPTSARATIPGVTCPPRRHLPSSSIQHPDILNILHAHAAVGEDAVSLMRMMPSAPCWPRPTSPQYFP</sequence>
<proteinExistence type="predicted"/>
<keyword evidence="3" id="KW-1185">Reference proteome</keyword>
<gene>
    <name evidence="2" type="ORF">KGM_205706</name>
</gene>